<dbReference type="STRING" id="908809.ABG79_00034"/>
<evidence type="ECO:0000256" key="10">
    <source>
        <dbReference type="ARBA" id="ARBA00023315"/>
    </source>
</evidence>
<dbReference type="FunFam" id="3.40.47.10:FF:000009">
    <property type="entry name" value="3-oxoacyl-[acyl-carrier-protein] synthase 2"/>
    <property type="match status" value="1"/>
</dbReference>
<comment type="similarity">
    <text evidence="2 14 16">Belongs to the thiolase-like superfamily. Beta-ketoacyl-ACP synthases family.</text>
</comment>
<keyword evidence="10 14" id="KW-0012">Acyltransferase</keyword>
<dbReference type="PROSITE" id="PS52004">
    <property type="entry name" value="KS3_2"/>
    <property type="match status" value="1"/>
</dbReference>
<evidence type="ECO:0000256" key="7">
    <source>
        <dbReference type="ARBA" id="ARBA00022832"/>
    </source>
</evidence>
<comment type="caution">
    <text evidence="18">The sequence shown here is derived from an EMBL/GenBank/DDBJ whole genome shotgun (WGS) entry which is preliminary data.</text>
</comment>
<proteinExistence type="inferred from homology"/>
<evidence type="ECO:0000256" key="4">
    <source>
        <dbReference type="ARBA" id="ARBA00014657"/>
    </source>
</evidence>
<evidence type="ECO:0000256" key="13">
    <source>
        <dbReference type="ARBA" id="ARBA00047659"/>
    </source>
</evidence>
<evidence type="ECO:0000256" key="14">
    <source>
        <dbReference type="PIRNR" id="PIRNR000447"/>
    </source>
</evidence>
<dbReference type="InterPro" id="IPR017568">
    <property type="entry name" value="3-oxoacyl-ACP_synth-2"/>
</dbReference>
<dbReference type="NCBIfam" id="NF005589">
    <property type="entry name" value="PRK07314.1"/>
    <property type="match status" value="1"/>
</dbReference>
<gene>
    <name evidence="18" type="primary">fabF</name>
    <name evidence="18" type="ORF">ABG79_00034</name>
</gene>
<dbReference type="InterPro" id="IPR020841">
    <property type="entry name" value="PKS_Beta-ketoAc_synthase_dom"/>
</dbReference>
<dbReference type="InterPro" id="IPR014031">
    <property type="entry name" value="Ketoacyl_synth_C"/>
</dbReference>
<dbReference type="InterPro" id="IPR014030">
    <property type="entry name" value="Ketoacyl_synth_N"/>
</dbReference>
<comment type="function">
    <text evidence="11 14">Involved in the type II fatty acid elongation cycle. Catalyzes the elongation of a wide range of acyl-ACP by the addition of two carbons from malonyl-ACP to an acyl acceptor. Can efficiently catalyze the conversion of palmitoleoyl-ACP (cis-hexadec-9-enoyl-ACP) to cis-vaccenoyl-ACP (cis-octadec-11-enoyl-ACP), an essential step in the thermal regulation of fatty acid composition.</text>
</comment>
<dbReference type="InterPro" id="IPR000794">
    <property type="entry name" value="Beta-ketoacyl_synthase"/>
</dbReference>
<dbReference type="PIRSF" id="PIRSF000447">
    <property type="entry name" value="KAS_II"/>
    <property type="match status" value="1"/>
</dbReference>
<dbReference type="NCBIfam" id="TIGR03150">
    <property type="entry name" value="fabF"/>
    <property type="match status" value="1"/>
</dbReference>
<dbReference type="SUPFAM" id="SSF53901">
    <property type="entry name" value="Thiolase-like"/>
    <property type="match status" value="2"/>
</dbReference>
<dbReference type="UniPathway" id="UPA00094"/>
<dbReference type="GO" id="GO:0004315">
    <property type="term" value="F:3-oxoacyl-[acyl-carrier-protein] synthase activity"/>
    <property type="evidence" value="ECO:0007669"/>
    <property type="project" value="UniProtKB-UniRule"/>
</dbReference>
<dbReference type="Pfam" id="PF00109">
    <property type="entry name" value="ketoacyl-synt"/>
    <property type="match status" value="1"/>
</dbReference>
<dbReference type="PANTHER" id="PTHR11712">
    <property type="entry name" value="POLYKETIDE SYNTHASE-RELATED"/>
    <property type="match status" value="1"/>
</dbReference>
<evidence type="ECO:0000256" key="3">
    <source>
        <dbReference type="ARBA" id="ARBA00012356"/>
    </source>
</evidence>
<dbReference type="EMBL" id="LKHP01000001">
    <property type="protein sequence ID" value="KRQ87869.1"/>
    <property type="molecule type" value="Genomic_DNA"/>
</dbReference>
<dbReference type="EC" id="2.3.1.179" evidence="3 14"/>
<evidence type="ECO:0000256" key="16">
    <source>
        <dbReference type="RuleBase" id="RU003694"/>
    </source>
</evidence>
<feature type="domain" description="Ketosynthase family 3 (KS3)" evidence="17">
    <location>
        <begin position="2"/>
        <end position="409"/>
    </location>
</feature>
<dbReference type="RefSeq" id="WP_057975873.1">
    <property type="nucleotide sequence ID" value="NZ_LKHP01000001.1"/>
</dbReference>
<keyword evidence="7" id="KW-0276">Fatty acid metabolism</keyword>
<evidence type="ECO:0000256" key="6">
    <source>
        <dbReference type="ARBA" id="ARBA00022679"/>
    </source>
</evidence>
<keyword evidence="5 14" id="KW-0444">Lipid biosynthesis</keyword>
<dbReference type="Gene3D" id="3.40.47.10">
    <property type="match status" value="1"/>
</dbReference>
<dbReference type="PATRIC" id="fig|908809.3.peg.35"/>
<keyword evidence="8" id="KW-0443">Lipid metabolism</keyword>
<dbReference type="Proteomes" id="UP000052015">
    <property type="component" value="Unassembled WGS sequence"/>
</dbReference>
<accession>A0A0R3K009</accession>
<evidence type="ECO:0000256" key="11">
    <source>
        <dbReference type="ARBA" id="ARBA00024006"/>
    </source>
</evidence>
<name>A0A0R3K009_CALMK</name>
<dbReference type="OrthoDB" id="9808669at2"/>
<keyword evidence="9 14" id="KW-0275">Fatty acid biosynthesis</keyword>
<evidence type="ECO:0000313" key="18">
    <source>
        <dbReference type="EMBL" id="KRQ87869.1"/>
    </source>
</evidence>
<evidence type="ECO:0000256" key="12">
    <source>
        <dbReference type="ARBA" id="ARBA00047318"/>
    </source>
</evidence>
<reference evidence="18 19" key="1">
    <citation type="submission" date="2015-09" db="EMBL/GenBank/DDBJ databases">
        <title>Draft genome sequence of a Caloramator mitchellensis, a moderate thermophile from the Great Artesian Basin of Australia.</title>
        <authorList>
            <person name="Patel B.K."/>
        </authorList>
    </citation>
    <scope>NUCLEOTIDE SEQUENCE [LARGE SCALE GENOMIC DNA]</scope>
    <source>
        <strain evidence="18 19">VF08</strain>
    </source>
</reference>
<evidence type="ECO:0000256" key="1">
    <source>
        <dbReference type="ARBA" id="ARBA00005194"/>
    </source>
</evidence>
<evidence type="ECO:0000256" key="2">
    <source>
        <dbReference type="ARBA" id="ARBA00008467"/>
    </source>
</evidence>
<dbReference type="InterPro" id="IPR016039">
    <property type="entry name" value="Thiolase-like"/>
</dbReference>
<evidence type="ECO:0000256" key="15">
    <source>
        <dbReference type="PIRSR" id="PIRSR000447-1"/>
    </source>
</evidence>
<evidence type="ECO:0000259" key="17">
    <source>
        <dbReference type="PROSITE" id="PS52004"/>
    </source>
</evidence>
<dbReference type="GO" id="GO:0005829">
    <property type="term" value="C:cytosol"/>
    <property type="evidence" value="ECO:0007669"/>
    <property type="project" value="TreeGrafter"/>
</dbReference>
<keyword evidence="6 14" id="KW-0808">Transferase</keyword>
<evidence type="ECO:0000256" key="5">
    <source>
        <dbReference type="ARBA" id="ARBA00022516"/>
    </source>
</evidence>
<dbReference type="InterPro" id="IPR018201">
    <property type="entry name" value="Ketoacyl_synth_AS"/>
</dbReference>
<comment type="pathway">
    <text evidence="1 14">Lipid metabolism; fatty acid biosynthesis.</text>
</comment>
<dbReference type="PROSITE" id="PS00606">
    <property type="entry name" value="KS3_1"/>
    <property type="match status" value="1"/>
</dbReference>
<protein>
    <recommendedName>
        <fullName evidence="4 14">3-oxoacyl-[acyl-carrier-protein] synthase 2</fullName>
        <ecNumber evidence="3 14">2.3.1.179</ecNumber>
    </recommendedName>
</protein>
<sequence length="414" mass="44135">MKRRVVITGLGAVTPIGNNVADFWKSIKEGKCGIDIIKSFDTESFKVKVAAEVKDFDAAEFLDRKESKRMDRFCQFAMVAADEAIKDSNIDLEKIDKNRFGVVIGSGIGGLSTIEKENTNLNQKGPNRVAPLFIPMAIVNMASGNVAIKYGAKGICSSVVTACASGTNAIGEAFRYIQMGYADVLIAGGAEAPITPLALAGFTNLTALTNSNEPNKACTPFDLNRSGFVMGEGAGILLLEELEHAVKRGAKIYGEVTGYGFTCDAYHMTAPSPDAEGAARAIEQAINDADVALEEISYINAHGTSTPLNDKLETDAIKKVFGELAYKVPISSTKSMTGHLLGAAGAIEAIISIKAIEEGYIPATIGYETKDPECDLDYVPNQGRKQDINCVISNSFGFGGHNACLLFKKFNLEG</sequence>
<evidence type="ECO:0000256" key="8">
    <source>
        <dbReference type="ARBA" id="ARBA00023098"/>
    </source>
</evidence>
<comment type="catalytic activity">
    <reaction evidence="12 14">
        <text>(9Z)-hexadecenoyl-[ACP] + malonyl-[ACP] + H(+) = 3-oxo-(11Z)-octadecenoyl-[ACP] + holo-[ACP] + CO2</text>
        <dbReference type="Rhea" id="RHEA:55040"/>
        <dbReference type="Rhea" id="RHEA-COMP:9623"/>
        <dbReference type="Rhea" id="RHEA-COMP:9685"/>
        <dbReference type="Rhea" id="RHEA-COMP:10800"/>
        <dbReference type="Rhea" id="RHEA-COMP:14074"/>
        <dbReference type="ChEBI" id="CHEBI:15378"/>
        <dbReference type="ChEBI" id="CHEBI:16526"/>
        <dbReference type="ChEBI" id="CHEBI:64479"/>
        <dbReference type="ChEBI" id="CHEBI:78449"/>
        <dbReference type="ChEBI" id="CHEBI:83989"/>
        <dbReference type="ChEBI" id="CHEBI:138538"/>
        <dbReference type="EC" id="2.3.1.179"/>
    </reaction>
</comment>
<dbReference type="AlphaFoldDB" id="A0A0R3K009"/>
<dbReference type="PANTHER" id="PTHR11712:SF336">
    <property type="entry name" value="3-OXOACYL-[ACYL-CARRIER-PROTEIN] SYNTHASE, MITOCHONDRIAL"/>
    <property type="match status" value="1"/>
</dbReference>
<evidence type="ECO:0000313" key="19">
    <source>
        <dbReference type="Proteomes" id="UP000052015"/>
    </source>
</evidence>
<organism evidence="18 19">
    <name type="scientific">Caloramator mitchellensis</name>
    <dbReference type="NCBI Taxonomy" id="908809"/>
    <lineage>
        <taxon>Bacteria</taxon>
        <taxon>Bacillati</taxon>
        <taxon>Bacillota</taxon>
        <taxon>Clostridia</taxon>
        <taxon>Eubacteriales</taxon>
        <taxon>Clostridiaceae</taxon>
        <taxon>Caloramator</taxon>
    </lineage>
</organism>
<comment type="catalytic activity">
    <reaction evidence="13 14">
        <text>a fatty acyl-[ACP] + malonyl-[ACP] + H(+) = a 3-oxoacyl-[ACP] + holo-[ACP] + CO2</text>
        <dbReference type="Rhea" id="RHEA:22836"/>
        <dbReference type="Rhea" id="RHEA-COMP:9623"/>
        <dbReference type="Rhea" id="RHEA-COMP:9685"/>
        <dbReference type="Rhea" id="RHEA-COMP:9916"/>
        <dbReference type="Rhea" id="RHEA-COMP:14125"/>
        <dbReference type="ChEBI" id="CHEBI:15378"/>
        <dbReference type="ChEBI" id="CHEBI:16526"/>
        <dbReference type="ChEBI" id="CHEBI:64479"/>
        <dbReference type="ChEBI" id="CHEBI:78449"/>
        <dbReference type="ChEBI" id="CHEBI:78776"/>
        <dbReference type="ChEBI" id="CHEBI:138651"/>
    </reaction>
</comment>
<keyword evidence="19" id="KW-1185">Reference proteome</keyword>
<dbReference type="SMART" id="SM00825">
    <property type="entry name" value="PKS_KS"/>
    <property type="match status" value="1"/>
</dbReference>
<dbReference type="GO" id="GO:0006633">
    <property type="term" value="P:fatty acid biosynthetic process"/>
    <property type="evidence" value="ECO:0007669"/>
    <property type="project" value="UniProtKB-UniRule"/>
</dbReference>
<evidence type="ECO:0000256" key="9">
    <source>
        <dbReference type="ARBA" id="ARBA00023160"/>
    </source>
</evidence>
<feature type="active site" description="For beta-ketoacyl synthase activity" evidence="15">
    <location>
        <position position="163"/>
    </location>
</feature>
<dbReference type="CDD" id="cd00834">
    <property type="entry name" value="KAS_I_II"/>
    <property type="match status" value="1"/>
</dbReference>
<dbReference type="Pfam" id="PF02801">
    <property type="entry name" value="Ketoacyl-synt_C"/>
    <property type="match status" value="1"/>
</dbReference>